<dbReference type="EMBL" id="NFZW01000032">
    <property type="protein sequence ID" value="RFA32286.1"/>
    <property type="molecule type" value="Genomic_DNA"/>
</dbReference>
<organism evidence="3 4">
    <name type="scientific">Alkalilimnicola ehrlichii</name>
    <dbReference type="NCBI Taxonomy" id="351052"/>
    <lineage>
        <taxon>Bacteria</taxon>
        <taxon>Pseudomonadati</taxon>
        <taxon>Pseudomonadota</taxon>
        <taxon>Gammaproteobacteria</taxon>
        <taxon>Chromatiales</taxon>
        <taxon>Ectothiorhodospiraceae</taxon>
        <taxon>Alkalilimnicola</taxon>
    </lineage>
</organism>
<feature type="transmembrane region" description="Helical" evidence="1">
    <location>
        <begin position="6"/>
        <end position="21"/>
    </location>
</feature>
<name>A0A3E0WK02_9GAMM</name>
<evidence type="ECO:0000313" key="4">
    <source>
        <dbReference type="Proteomes" id="UP000256763"/>
    </source>
</evidence>
<keyword evidence="1" id="KW-1133">Transmembrane helix</keyword>
<sequence length="301" mass="33740">MPTTGVFSFVLATAAVVYLSVRRRRQRRLSRFVCGFALQEVSLQYQLLRRLQQHRGMSVGILNGDESFEEPRARLQAEIDSLFKRQIGQALPAVFRDVGTIRERLPRGWQTLRQQWRGWDGDHCLQQHNALIAKQLNGLVILALESGLLAYDEPRHRHLADIIARRLPDALERTGQLRALATGCAATGCCTALHRVRLRFLSEQVRNNLSAVCKSTQAPFGDQELAEVASVTMKQVDRFLTALEGELIDSAKIALESAEVFAKATQALETQFSLAESVLQRLALIHAHDARVQGRPSLRVT</sequence>
<protein>
    <recommendedName>
        <fullName evidence="2">Nitrate/nitrite sensing protein domain-containing protein</fullName>
    </recommendedName>
</protein>
<evidence type="ECO:0000256" key="1">
    <source>
        <dbReference type="SAM" id="Phobius"/>
    </source>
</evidence>
<feature type="domain" description="Nitrate/nitrite sensing protein" evidence="2">
    <location>
        <begin position="46"/>
        <end position="273"/>
    </location>
</feature>
<dbReference type="InterPro" id="IPR013587">
    <property type="entry name" value="Nitrate/nitrite_sensing"/>
</dbReference>
<keyword evidence="1" id="KW-0472">Membrane</keyword>
<evidence type="ECO:0000313" key="3">
    <source>
        <dbReference type="EMBL" id="RFA32286.1"/>
    </source>
</evidence>
<dbReference type="OrthoDB" id="9180266at2"/>
<dbReference type="Proteomes" id="UP000256763">
    <property type="component" value="Unassembled WGS sequence"/>
</dbReference>
<dbReference type="AlphaFoldDB" id="A0A3E0WK02"/>
<accession>A0A3E0WK02</accession>
<dbReference type="Pfam" id="PF08376">
    <property type="entry name" value="NIT"/>
    <property type="match status" value="1"/>
</dbReference>
<comment type="caution">
    <text evidence="3">The sequence shown here is derived from an EMBL/GenBank/DDBJ whole genome shotgun (WGS) entry which is preliminary data.</text>
</comment>
<proteinExistence type="predicted"/>
<keyword evidence="1" id="KW-0812">Transmembrane</keyword>
<evidence type="ECO:0000259" key="2">
    <source>
        <dbReference type="Pfam" id="PF08376"/>
    </source>
</evidence>
<keyword evidence="4" id="KW-1185">Reference proteome</keyword>
<gene>
    <name evidence="3" type="ORF">CAL65_20180</name>
</gene>
<dbReference type="RefSeq" id="WP_116303900.1">
    <property type="nucleotide sequence ID" value="NZ_NFZV01000032.1"/>
</dbReference>
<reference evidence="4" key="1">
    <citation type="submission" date="2017-05" db="EMBL/GenBank/DDBJ databases">
        <authorList>
            <person name="Sharma S."/>
            <person name="Sidhu C."/>
            <person name="Pinnaka A.K."/>
        </authorList>
    </citation>
    <scope>NUCLEOTIDE SEQUENCE [LARGE SCALE GENOMIC DNA]</scope>
    <source>
        <strain evidence="4">AK93</strain>
    </source>
</reference>